<name>A0A9C6XCS0_FRAOC</name>
<proteinExistence type="inferred from homology"/>
<keyword evidence="5" id="KW-1185">Reference proteome</keyword>
<dbReference type="Proteomes" id="UP000504606">
    <property type="component" value="Unplaced"/>
</dbReference>
<comment type="similarity">
    <text evidence="2">Belongs to the peptidase M13 family.</text>
</comment>
<gene>
    <name evidence="6" type="primary">LOC127752170</name>
</gene>
<feature type="region of interest" description="Disordered" evidence="3">
    <location>
        <begin position="267"/>
        <end position="288"/>
    </location>
</feature>
<dbReference type="GO" id="GO:0016485">
    <property type="term" value="P:protein processing"/>
    <property type="evidence" value="ECO:0007669"/>
    <property type="project" value="TreeGrafter"/>
</dbReference>
<feature type="non-terminal residue" evidence="6">
    <location>
        <position position="1"/>
    </location>
</feature>
<dbReference type="InterPro" id="IPR008753">
    <property type="entry name" value="Peptidase_M13_N"/>
</dbReference>
<dbReference type="GO" id="GO:0005886">
    <property type="term" value="C:plasma membrane"/>
    <property type="evidence" value="ECO:0007669"/>
    <property type="project" value="UniProtKB-SubCell"/>
</dbReference>
<dbReference type="InterPro" id="IPR042089">
    <property type="entry name" value="Peptidase_M13_dom_2"/>
</dbReference>
<dbReference type="PANTHER" id="PTHR11733:SF133">
    <property type="entry name" value="PHOSPHATE-REGULATING NEUTRAL ENDOPEPTIDASE PHEX"/>
    <property type="match status" value="1"/>
</dbReference>
<dbReference type="AlphaFoldDB" id="A0A9C6XCS0"/>
<accession>A0A9C6XCS0</accession>
<dbReference type="RefSeq" id="XP_052132827.1">
    <property type="nucleotide sequence ID" value="XM_052276867.1"/>
</dbReference>
<dbReference type="KEGG" id="foc:127752170"/>
<evidence type="ECO:0000259" key="4">
    <source>
        <dbReference type="Pfam" id="PF05649"/>
    </source>
</evidence>
<dbReference type="InterPro" id="IPR000718">
    <property type="entry name" value="Peptidase_M13"/>
</dbReference>
<evidence type="ECO:0000256" key="1">
    <source>
        <dbReference type="ARBA" id="ARBA00004401"/>
    </source>
</evidence>
<evidence type="ECO:0000256" key="2">
    <source>
        <dbReference type="ARBA" id="ARBA00007357"/>
    </source>
</evidence>
<evidence type="ECO:0000313" key="6">
    <source>
        <dbReference type="RefSeq" id="XP_052132827.1"/>
    </source>
</evidence>
<protein>
    <submittedName>
        <fullName evidence="6">Neprilysin-4-like</fullName>
    </submittedName>
</protein>
<evidence type="ECO:0000256" key="3">
    <source>
        <dbReference type="SAM" id="MobiDB-lite"/>
    </source>
</evidence>
<dbReference type="SUPFAM" id="SSF55486">
    <property type="entry name" value="Metalloproteases ('zincins'), catalytic domain"/>
    <property type="match status" value="1"/>
</dbReference>
<dbReference type="GeneID" id="127752170"/>
<comment type="subcellular location">
    <subcellularLocation>
        <location evidence="1">Cell membrane</location>
        <topology evidence="1">Single-pass type II membrane protein</topology>
    </subcellularLocation>
</comment>
<dbReference type="OrthoDB" id="6475849at2759"/>
<evidence type="ECO:0000313" key="5">
    <source>
        <dbReference type="Proteomes" id="UP000504606"/>
    </source>
</evidence>
<dbReference type="Pfam" id="PF05649">
    <property type="entry name" value="Peptidase_M13_N"/>
    <property type="match status" value="1"/>
</dbReference>
<organism evidence="5 6">
    <name type="scientific">Frankliniella occidentalis</name>
    <name type="common">Western flower thrips</name>
    <name type="synonym">Euthrips occidentalis</name>
    <dbReference type="NCBI Taxonomy" id="133901"/>
    <lineage>
        <taxon>Eukaryota</taxon>
        <taxon>Metazoa</taxon>
        <taxon>Ecdysozoa</taxon>
        <taxon>Arthropoda</taxon>
        <taxon>Hexapoda</taxon>
        <taxon>Insecta</taxon>
        <taxon>Pterygota</taxon>
        <taxon>Neoptera</taxon>
        <taxon>Paraneoptera</taxon>
        <taxon>Thysanoptera</taxon>
        <taxon>Terebrantia</taxon>
        <taxon>Thripoidea</taxon>
        <taxon>Thripidae</taxon>
        <taxon>Frankliniella</taxon>
    </lineage>
</organism>
<feature type="domain" description="Peptidase M13 N-terminal" evidence="4">
    <location>
        <begin position="31"/>
        <end position="269"/>
    </location>
</feature>
<dbReference type="PROSITE" id="PS51885">
    <property type="entry name" value="NEPRILYSIN"/>
    <property type="match status" value="1"/>
</dbReference>
<dbReference type="PANTHER" id="PTHR11733">
    <property type="entry name" value="ZINC METALLOPROTEASE FAMILY M13 NEPRILYSIN-RELATED"/>
    <property type="match status" value="1"/>
</dbReference>
<dbReference type="GO" id="GO:0004222">
    <property type="term" value="F:metalloendopeptidase activity"/>
    <property type="evidence" value="ECO:0007669"/>
    <property type="project" value="InterPro"/>
</dbReference>
<reference evidence="6" key="1">
    <citation type="submission" date="2025-08" db="UniProtKB">
        <authorList>
            <consortium name="RefSeq"/>
        </authorList>
    </citation>
    <scope>IDENTIFICATION</scope>
    <source>
        <tissue evidence="6">Whole organism</tissue>
    </source>
</reference>
<sequence>ERDTGADYCLTEACVKTAARILDSLDTTAQPCEDFYQFACGGWLRRNPIPESQTSWDQFRSLREHLLRDLRDILEEGSSADEPGPVKQAKALYRTCLDTAELERLGLEPLIATLEKLNLSTALPGLPSSVDEDDDGSSGEFDWLYTAARAQRMLGHSVLLGFWVNEDVRNTSRNLMVVDQISPGFSERYLLDPERFGGELAEYRRYITDVVRVFLHRANQTAPNGTAENFAADVLRFSTQLAGIMTTAEQRRDVKSQFHEMTLDQLQEHTDADGLGSGAKVSSLRHFQ</sequence>
<dbReference type="Gene3D" id="1.10.1380.10">
    <property type="entry name" value="Neutral endopeptidase , domain2"/>
    <property type="match status" value="1"/>
</dbReference>